<reference evidence="2 3" key="1">
    <citation type="journal article" date="2020" name="Nat. Commun.">
        <title>Genome of Tripterygium wilfordii and identification of cytochrome P450 involved in triptolide biosynthesis.</title>
        <authorList>
            <person name="Tu L."/>
            <person name="Su P."/>
            <person name="Zhang Z."/>
            <person name="Gao L."/>
            <person name="Wang J."/>
            <person name="Hu T."/>
            <person name="Zhou J."/>
            <person name="Zhang Y."/>
            <person name="Zhao Y."/>
            <person name="Liu Y."/>
            <person name="Song Y."/>
            <person name="Tong Y."/>
            <person name="Lu Y."/>
            <person name="Yang J."/>
            <person name="Xu C."/>
            <person name="Jia M."/>
            <person name="Peters R.J."/>
            <person name="Huang L."/>
            <person name="Gao W."/>
        </authorList>
    </citation>
    <scope>NUCLEOTIDE SEQUENCE [LARGE SCALE GENOMIC DNA]</scope>
    <source>
        <strain evidence="3">cv. XIE 37</strain>
        <tissue evidence="2">Leaf</tissue>
    </source>
</reference>
<evidence type="ECO:0000313" key="2">
    <source>
        <dbReference type="EMBL" id="KAF5746466.1"/>
    </source>
</evidence>
<comment type="caution">
    <text evidence="2">The sequence shown here is derived from an EMBL/GenBank/DDBJ whole genome shotgun (WGS) entry which is preliminary data.</text>
</comment>
<keyword evidence="3" id="KW-1185">Reference proteome</keyword>
<dbReference type="InterPro" id="IPR003959">
    <property type="entry name" value="ATPase_AAA_core"/>
</dbReference>
<dbReference type="EMBL" id="JAAARO010000006">
    <property type="protein sequence ID" value="KAF5746466.1"/>
    <property type="molecule type" value="Genomic_DNA"/>
</dbReference>
<sequence length="77" mass="8900">MEPALKKALIDDLDRFVSSRDYHRRVGKAWKRGYLLYGPPGTGKSSLVAAMANYLQFHFYDLEIFLGNIYKNSDLRT</sequence>
<dbReference type="InterPro" id="IPR050747">
    <property type="entry name" value="Mitochondrial_chaperone_BCS1"/>
</dbReference>
<gene>
    <name evidence="2" type="ORF">HS088_TW06G00637</name>
</gene>
<dbReference type="SUPFAM" id="SSF52540">
    <property type="entry name" value="P-loop containing nucleoside triphosphate hydrolases"/>
    <property type="match status" value="1"/>
</dbReference>
<dbReference type="GO" id="GO:0005524">
    <property type="term" value="F:ATP binding"/>
    <property type="evidence" value="ECO:0007669"/>
    <property type="project" value="InterPro"/>
</dbReference>
<dbReference type="Pfam" id="PF00004">
    <property type="entry name" value="AAA"/>
    <property type="match status" value="1"/>
</dbReference>
<organism evidence="2 3">
    <name type="scientific">Tripterygium wilfordii</name>
    <name type="common">Thunder God vine</name>
    <dbReference type="NCBI Taxonomy" id="458696"/>
    <lineage>
        <taxon>Eukaryota</taxon>
        <taxon>Viridiplantae</taxon>
        <taxon>Streptophyta</taxon>
        <taxon>Embryophyta</taxon>
        <taxon>Tracheophyta</taxon>
        <taxon>Spermatophyta</taxon>
        <taxon>Magnoliopsida</taxon>
        <taxon>eudicotyledons</taxon>
        <taxon>Gunneridae</taxon>
        <taxon>Pentapetalae</taxon>
        <taxon>rosids</taxon>
        <taxon>fabids</taxon>
        <taxon>Celastrales</taxon>
        <taxon>Celastraceae</taxon>
        <taxon>Tripterygium</taxon>
    </lineage>
</organism>
<dbReference type="Gene3D" id="3.40.50.300">
    <property type="entry name" value="P-loop containing nucleotide triphosphate hydrolases"/>
    <property type="match status" value="1"/>
</dbReference>
<evidence type="ECO:0000259" key="1">
    <source>
        <dbReference type="Pfam" id="PF00004"/>
    </source>
</evidence>
<dbReference type="InParanoid" id="A0A7J7DK65"/>
<proteinExistence type="predicted"/>
<dbReference type="InterPro" id="IPR027417">
    <property type="entry name" value="P-loop_NTPase"/>
</dbReference>
<name>A0A7J7DK65_TRIWF</name>
<dbReference type="Proteomes" id="UP000593562">
    <property type="component" value="Unassembled WGS sequence"/>
</dbReference>
<protein>
    <submittedName>
        <fullName evidence="2">Putative ATP binding protein</fullName>
    </submittedName>
</protein>
<evidence type="ECO:0000313" key="3">
    <source>
        <dbReference type="Proteomes" id="UP000593562"/>
    </source>
</evidence>
<accession>A0A7J7DK65</accession>
<dbReference type="AlphaFoldDB" id="A0A7J7DK65"/>
<dbReference type="GO" id="GO:0016887">
    <property type="term" value="F:ATP hydrolysis activity"/>
    <property type="evidence" value="ECO:0007669"/>
    <property type="project" value="InterPro"/>
</dbReference>
<dbReference type="PANTHER" id="PTHR23070">
    <property type="entry name" value="BCS1 AAA-TYPE ATPASE"/>
    <property type="match status" value="1"/>
</dbReference>
<feature type="domain" description="ATPase AAA-type core" evidence="1">
    <location>
        <begin position="34"/>
        <end position="63"/>
    </location>
</feature>